<protein>
    <recommendedName>
        <fullName evidence="1">CxC6 like cysteine cluster associated with KDZ domain-containing protein</fullName>
    </recommendedName>
</protein>
<feature type="non-terminal residue" evidence="2">
    <location>
        <position position="1"/>
    </location>
</feature>
<evidence type="ECO:0000259" key="1">
    <source>
        <dbReference type="Pfam" id="PF18721"/>
    </source>
</evidence>
<gene>
    <name evidence="2" type="ORF">K435DRAFT_700498</name>
</gene>
<name>A0A4S8KRG0_DENBC</name>
<accession>A0A4S8KRG0</accession>
<proteinExistence type="predicted"/>
<organism evidence="2 3">
    <name type="scientific">Dendrothele bispora (strain CBS 962.96)</name>
    <dbReference type="NCBI Taxonomy" id="1314807"/>
    <lineage>
        <taxon>Eukaryota</taxon>
        <taxon>Fungi</taxon>
        <taxon>Dikarya</taxon>
        <taxon>Basidiomycota</taxon>
        <taxon>Agaricomycotina</taxon>
        <taxon>Agaricomycetes</taxon>
        <taxon>Agaricomycetidae</taxon>
        <taxon>Agaricales</taxon>
        <taxon>Agaricales incertae sedis</taxon>
        <taxon>Dendrothele</taxon>
    </lineage>
</organism>
<dbReference type="EMBL" id="ML180232">
    <property type="protein sequence ID" value="THU78243.1"/>
    <property type="molecule type" value="Genomic_DNA"/>
</dbReference>
<feature type="domain" description="CxC6 like cysteine cluster associated with KDZ" evidence="1">
    <location>
        <begin position="69"/>
        <end position="122"/>
    </location>
</feature>
<evidence type="ECO:0000313" key="3">
    <source>
        <dbReference type="Proteomes" id="UP000297245"/>
    </source>
</evidence>
<sequence length="136" mass="15348">IFDLFKILSLLQYHQSCGSHLAVPQTLDQAYCFDAEMAKVNDEIQKHGQPEINHQCEKCVRTVVEKDGKVPHCKGPLCSTQDSFCTEHQAMKSICHVTGCNKPLRTMSSFTCASADHQATEARYWDEEKAAFQLKI</sequence>
<dbReference type="AlphaFoldDB" id="A0A4S8KRG0"/>
<reference evidence="2 3" key="1">
    <citation type="journal article" date="2019" name="Nat. Ecol. Evol.">
        <title>Megaphylogeny resolves global patterns of mushroom evolution.</title>
        <authorList>
            <person name="Varga T."/>
            <person name="Krizsan K."/>
            <person name="Foldi C."/>
            <person name="Dima B."/>
            <person name="Sanchez-Garcia M."/>
            <person name="Sanchez-Ramirez S."/>
            <person name="Szollosi G.J."/>
            <person name="Szarkandi J.G."/>
            <person name="Papp V."/>
            <person name="Albert L."/>
            <person name="Andreopoulos W."/>
            <person name="Angelini C."/>
            <person name="Antonin V."/>
            <person name="Barry K.W."/>
            <person name="Bougher N.L."/>
            <person name="Buchanan P."/>
            <person name="Buyck B."/>
            <person name="Bense V."/>
            <person name="Catcheside P."/>
            <person name="Chovatia M."/>
            <person name="Cooper J."/>
            <person name="Damon W."/>
            <person name="Desjardin D."/>
            <person name="Finy P."/>
            <person name="Geml J."/>
            <person name="Haridas S."/>
            <person name="Hughes K."/>
            <person name="Justo A."/>
            <person name="Karasinski D."/>
            <person name="Kautmanova I."/>
            <person name="Kiss B."/>
            <person name="Kocsube S."/>
            <person name="Kotiranta H."/>
            <person name="LaButti K.M."/>
            <person name="Lechner B.E."/>
            <person name="Liimatainen K."/>
            <person name="Lipzen A."/>
            <person name="Lukacs Z."/>
            <person name="Mihaltcheva S."/>
            <person name="Morgado L.N."/>
            <person name="Niskanen T."/>
            <person name="Noordeloos M.E."/>
            <person name="Ohm R.A."/>
            <person name="Ortiz-Santana B."/>
            <person name="Ovrebo C."/>
            <person name="Racz N."/>
            <person name="Riley R."/>
            <person name="Savchenko A."/>
            <person name="Shiryaev A."/>
            <person name="Soop K."/>
            <person name="Spirin V."/>
            <person name="Szebenyi C."/>
            <person name="Tomsovsky M."/>
            <person name="Tulloss R.E."/>
            <person name="Uehling J."/>
            <person name="Grigoriev I.V."/>
            <person name="Vagvolgyi C."/>
            <person name="Papp T."/>
            <person name="Martin F.M."/>
            <person name="Miettinen O."/>
            <person name="Hibbett D.S."/>
            <person name="Nagy L.G."/>
        </authorList>
    </citation>
    <scope>NUCLEOTIDE SEQUENCE [LARGE SCALE GENOMIC DNA]</scope>
    <source>
        <strain evidence="2 3">CBS 962.96</strain>
    </source>
</reference>
<dbReference type="Proteomes" id="UP000297245">
    <property type="component" value="Unassembled WGS sequence"/>
</dbReference>
<dbReference type="InterPro" id="IPR040898">
    <property type="entry name" value="CxC6"/>
</dbReference>
<keyword evidence="3" id="KW-1185">Reference proteome</keyword>
<evidence type="ECO:0000313" key="2">
    <source>
        <dbReference type="EMBL" id="THU78243.1"/>
    </source>
</evidence>
<dbReference type="OrthoDB" id="3055037at2759"/>
<dbReference type="Pfam" id="PF18721">
    <property type="entry name" value="CxC6"/>
    <property type="match status" value="1"/>
</dbReference>